<dbReference type="AlphaFoldDB" id="A0AAP0R446"/>
<dbReference type="PANTHER" id="PTHR33785:SF5">
    <property type="entry name" value="SERINE_ARGININE REPETITIVE MATRIX PROTEIN"/>
    <property type="match status" value="1"/>
</dbReference>
<evidence type="ECO:0000313" key="2">
    <source>
        <dbReference type="EMBL" id="KAK9269487.1"/>
    </source>
</evidence>
<feature type="compositionally biased region" description="Low complexity" evidence="1">
    <location>
        <begin position="156"/>
        <end position="170"/>
    </location>
</feature>
<gene>
    <name evidence="2" type="ORF">L1049_001262</name>
</gene>
<dbReference type="PANTHER" id="PTHR33785">
    <property type="entry name" value="OS06G0550800 PROTEIN"/>
    <property type="match status" value="1"/>
</dbReference>
<dbReference type="Proteomes" id="UP001415857">
    <property type="component" value="Unassembled WGS sequence"/>
</dbReference>
<organism evidence="2 3">
    <name type="scientific">Liquidambar formosana</name>
    <name type="common">Formosan gum</name>
    <dbReference type="NCBI Taxonomy" id="63359"/>
    <lineage>
        <taxon>Eukaryota</taxon>
        <taxon>Viridiplantae</taxon>
        <taxon>Streptophyta</taxon>
        <taxon>Embryophyta</taxon>
        <taxon>Tracheophyta</taxon>
        <taxon>Spermatophyta</taxon>
        <taxon>Magnoliopsida</taxon>
        <taxon>eudicotyledons</taxon>
        <taxon>Gunneridae</taxon>
        <taxon>Pentapetalae</taxon>
        <taxon>Saxifragales</taxon>
        <taxon>Altingiaceae</taxon>
        <taxon>Liquidambar</taxon>
    </lineage>
</organism>
<keyword evidence="3" id="KW-1185">Reference proteome</keyword>
<accession>A0AAP0R446</accession>
<reference evidence="2 3" key="1">
    <citation type="journal article" date="2024" name="Plant J.">
        <title>Genome sequences and population genomics reveal climatic adaptation and genomic divergence between two closely related sweetgum species.</title>
        <authorList>
            <person name="Xu W.Q."/>
            <person name="Ren C.Q."/>
            <person name="Zhang X.Y."/>
            <person name="Comes H.P."/>
            <person name="Liu X.H."/>
            <person name="Li Y.G."/>
            <person name="Kettle C.J."/>
            <person name="Jalonen R."/>
            <person name="Gaisberger H."/>
            <person name="Ma Y.Z."/>
            <person name="Qiu Y.X."/>
        </authorList>
    </citation>
    <scope>NUCLEOTIDE SEQUENCE [LARGE SCALE GENOMIC DNA]</scope>
    <source>
        <strain evidence="2">Hangzhou</strain>
    </source>
</reference>
<feature type="region of interest" description="Disordered" evidence="1">
    <location>
        <begin position="118"/>
        <end position="185"/>
    </location>
</feature>
<proteinExistence type="predicted"/>
<name>A0AAP0R446_LIQFO</name>
<evidence type="ECO:0000313" key="3">
    <source>
        <dbReference type="Proteomes" id="UP001415857"/>
    </source>
</evidence>
<feature type="region of interest" description="Disordered" evidence="1">
    <location>
        <begin position="61"/>
        <end position="81"/>
    </location>
</feature>
<feature type="compositionally biased region" description="Polar residues" evidence="1">
    <location>
        <begin position="61"/>
        <end position="71"/>
    </location>
</feature>
<dbReference type="EMBL" id="JBBPBK010000015">
    <property type="protein sequence ID" value="KAK9269487.1"/>
    <property type="molecule type" value="Genomic_DNA"/>
</dbReference>
<comment type="caution">
    <text evidence="2">The sequence shown here is derived from an EMBL/GenBank/DDBJ whole genome shotgun (WGS) entry which is preliminary data.</text>
</comment>
<protein>
    <submittedName>
        <fullName evidence="2">Uncharacterized protein</fullName>
    </submittedName>
</protein>
<evidence type="ECO:0000256" key="1">
    <source>
        <dbReference type="SAM" id="MobiDB-lite"/>
    </source>
</evidence>
<sequence>MEPIDDPFVSSSSGDERVEGAVNLLEDCWFFDNLLDRRTKMLRCNSDPCPSSNFSQEMLVRNSSAETSSSMRKLPEEDGHGSFPCNLARTPSLPPCVGRKEGIQTKESDSGINELTHQLSRHSLLRTPSLPPCIGRKESTPDEESDPKISKLTRQASLNPPNALPPRLASKGMIQSSSMPRQRPRRLPRVESINMDGPEEMRRRYLLNQRKMKKSLSDLEYEEVQGFKDLGFKFDKEDLSPSVVNILPGLQEKNRDESDDDKVRRPYLSEAWLLQSSAPPIPNWVANKSAEDMKAQIKFWARAVASNVNQAC</sequence>